<organism evidence="1 2">
    <name type="scientific">Mycobacterium parmense</name>
    <dbReference type="NCBI Taxonomy" id="185642"/>
    <lineage>
        <taxon>Bacteria</taxon>
        <taxon>Bacillati</taxon>
        <taxon>Actinomycetota</taxon>
        <taxon>Actinomycetes</taxon>
        <taxon>Mycobacteriales</taxon>
        <taxon>Mycobacteriaceae</taxon>
        <taxon>Mycobacterium</taxon>
        <taxon>Mycobacterium simiae complex</taxon>
    </lineage>
</organism>
<dbReference type="PANTHER" id="PTHR36451:SF1">
    <property type="entry name" value="OMEGA-HYDROXY-BETA-DIHYDROMENAQUINONE-9 SULFOTRANSFERASE STF3"/>
    <property type="match status" value="1"/>
</dbReference>
<reference evidence="1 2" key="1">
    <citation type="journal article" date="2019" name="Emerg. Microbes Infect.">
        <title>Comprehensive subspecies identification of 175 nontuberculous mycobacteria species based on 7547 genomic profiles.</title>
        <authorList>
            <person name="Matsumoto Y."/>
            <person name="Kinjo T."/>
            <person name="Motooka D."/>
            <person name="Nabeya D."/>
            <person name="Jung N."/>
            <person name="Uechi K."/>
            <person name="Horii T."/>
            <person name="Iida T."/>
            <person name="Fujita J."/>
            <person name="Nakamura S."/>
        </authorList>
    </citation>
    <scope>NUCLEOTIDE SEQUENCE [LARGE SCALE GENOMIC DNA]</scope>
    <source>
        <strain evidence="1 2">JCM 14742</strain>
    </source>
</reference>
<dbReference type="RefSeq" id="WP_085268553.1">
    <property type="nucleotide sequence ID" value="NZ_AP022614.1"/>
</dbReference>
<dbReference type="Proteomes" id="UP000467105">
    <property type="component" value="Chromosome"/>
</dbReference>
<gene>
    <name evidence="1" type="ORF">MPRM_37490</name>
</gene>
<dbReference type="OrthoDB" id="9777890at2"/>
<sequence length="388" mass="44532">MALSSPDVAGRRYPSSATLMAGAMAISGLSDFGPGDFREGLDVLLDSLEHDAHLEPSAPERVARILLRRLVNRLEVEQWYRSHPELEALTVRGPVDIVALPRTGTTALANMMSLDPAFRCLRGWEQAKPCPPPILGREARDPRRLKFAGRIDRMSPEEKALHLNELDATREDADLLRMAFHDQSFGWPVHRYHAWWRSADPTAAYHYHRRVVVLLQSRRPPNLWLFKAPHHLFHLEAVVNAYRDAKFVMTHRDPAKVVPSYASLLARSSRAGGGEQHMHRLGREVSEHLRIGVRNAIAARERLGEDRFLDLHHHELVRDPAGTLRRVYDFLGMPWPQEVRRSVEAWQRRNRPGAYGPHDYTAEQFGLRAADIRRDYDFYIERFGVKTQ</sequence>
<dbReference type="Gene3D" id="3.40.50.300">
    <property type="entry name" value="P-loop containing nucleotide triphosphate hydrolases"/>
    <property type="match status" value="1"/>
</dbReference>
<dbReference type="GO" id="GO:0016740">
    <property type="term" value="F:transferase activity"/>
    <property type="evidence" value="ECO:0007669"/>
    <property type="project" value="UniProtKB-KW"/>
</dbReference>
<accession>A0A7I7YX72</accession>
<dbReference type="PANTHER" id="PTHR36451">
    <property type="entry name" value="PAPS-DEPENDENT SULFOTRANSFERASE STF3"/>
    <property type="match status" value="1"/>
</dbReference>
<dbReference type="AlphaFoldDB" id="A0A7I7YX72"/>
<evidence type="ECO:0000313" key="2">
    <source>
        <dbReference type="Proteomes" id="UP000467105"/>
    </source>
</evidence>
<evidence type="ECO:0000313" key="1">
    <source>
        <dbReference type="EMBL" id="BBZ46468.1"/>
    </source>
</evidence>
<proteinExistence type="predicted"/>
<dbReference type="Pfam" id="PF13469">
    <property type="entry name" value="Sulfotransfer_3"/>
    <property type="match status" value="1"/>
</dbReference>
<dbReference type="EMBL" id="AP022614">
    <property type="protein sequence ID" value="BBZ46468.1"/>
    <property type="molecule type" value="Genomic_DNA"/>
</dbReference>
<protein>
    <submittedName>
        <fullName evidence="1">Putative sulfotransferase</fullName>
    </submittedName>
</protein>
<dbReference type="InterPro" id="IPR027417">
    <property type="entry name" value="P-loop_NTPase"/>
</dbReference>
<keyword evidence="2" id="KW-1185">Reference proteome</keyword>
<dbReference type="InterPro" id="IPR052736">
    <property type="entry name" value="Stf3_sulfotransferase"/>
</dbReference>
<name>A0A7I7YX72_9MYCO</name>
<dbReference type="SUPFAM" id="SSF52540">
    <property type="entry name" value="P-loop containing nucleoside triphosphate hydrolases"/>
    <property type="match status" value="1"/>
</dbReference>
<keyword evidence="1" id="KW-0808">Transferase</keyword>